<sequence>MTPLKTSVLIFLILGVFCQCITAFYPSRSKECCYSYKRGGPLPVPLIAKYYKTPSDCALDAVVFVMKSKKTVCANPRESWVRRTIAILQRNK</sequence>
<evidence type="ECO:0000256" key="4">
    <source>
        <dbReference type="ARBA" id="ARBA00022514"/>
    </source>
</evidence>
<evidence type="ECO:0000256" key="3">
    <source>
        <dbReference type="ARBA" id="ARBA00022500"/>
    </source>
</evidence>
<comment type="subcellular location">
    <subcellularLocation>
        <location evidence="1 9">Secreted</location>
    </subcellularLocation>
</comment>
<dbReference type="PANTHER" id="PTHR12015">
    <property type="entry name" value="SMALL INDUCIBLE CYTOKINE A"/>
    <property type="match status" value="1"/>
</dbReference>
<evidence type="ECO:0000256" key="5">
    <source>
        <dbReference type="ARBA" id="ARBA00022525"/>
    </source>
</evidence>
<dbReference type="Pfam" id="PF00048">
    <property type="entry name" value="IL8"/>
    <property type="match status" value="1"/>
</dbReference>
<keyword evidence="6 9" id="KW-0732">Signal</keyword>
<feature type="chain" id="PRO_5045002950" description="C-C motif chemokine" evidence="9">
    <location>
        <begin position="24"/>
        <end position="92"/>
    </location>
</feature>
<organism evidence="11 12">
    <name type="scientific">Gekko japonicus</name>
    <name type="common">Schlegel's Japanese gecko</name>
    <dbReference type="NCBI Taxonomy" id="146911"/>
    <lineage>
        <taxon>Eukaryota</taxon>
        <taxon>Metazoa</taxon>
        <taxon>Chordata</taxon>
        <taxon>Craniata</taxon>
        <taxon>Vertebrata</taxon>
        <taxon>Euteleostomi</taxon>
        <taxon>Lepidosauria</taxon>
        <taxon>Squamata</taxon>
        <taxon>Bifurcata</taxon>
        <taxon>Gekkota</taxon>
        <taxon>Gekkonidae</taxon>
        <taxon>Gekkoninae</taxon>
        <taxon>Gekko</taxon>
    </lineage>
</organism>
<evidence type="ECO:0000256" key="1">
    <source>
        <dbReference type="ARBA" id="ARBA00004613"/>
    </source>
</evidence>
<keyword evidence="4 9" id="KW-0202">Cytokine</keyword>
<dbReference type="PANTHER" id="PTHR12015:SF170">
    <property type="entry name" value="C-C MOTIF CHEMOKINE 5"/>
    <property type="match status" value="1"/>
</dbReference>
<dbReference type="SMART" id="SM00199">
    <property type="entry name" value="SCY"/>
    <property type="match status" value="1"/>
</dbReference>
<comment type="similarity">
    <text evidence="2 9">Belongs to the intercrine beta (chemokine CC) family.</text>
</comment>
<evidence type="ECO:0000256" key="6">
    <source>
        <dbReference type="ARBA" id="ARBA00022729"/>
    </source>
</evidence>
<feature type="signal peptide" evidence="9">
    <location>
        <begin position="1"/>
        <end position="23"/>
    </location>
</feature>
<dbReference type="CDD" id="cd00272">
    <property type="entry name" value="Chemokine_CC"/>
    <property type="match status" value="1"/>
</dbReference>
<dbReference type="Gene3D" id="2.40.50.40">
    <property type="match status" value="1"/>
</dbReference>
<dbReference type="InterPro" id="IPR039809">
    <property type="entry name" value="Chemokine_b/g/d"/>
</dbReference>
<keyword evidence="7" id="KW-1015">Disulfide bond</keyword>
<reference evidence="12" key="1">
    <citation type="submission" date="2025-08" db="UniProtKB">
        <authorList>
            <consortium name="RefSeq"/>
        </authorList>
    </citation>
    <scope>IDENTIFICATION</scope>
</reference>
<dbReference type="PROSITE" id="PS00472">
    <property type="entry name" value="SMALL_CYTOKINES_CC"/>
    <property type="match status" value="1"/>
</dbReference>
<evidence type="ECO:0000256" key="9">
    <source>
        <dbReference type="RuleBase" id="RU361150"/>
    </source>
</evidence>
<gene>
    <name evidence="12" type="primary">CCL17</name>
</gene>
<dbReference type="SUPFAM" id="SSF54117">
    <property type="entry name" value="Interleukin 8-like chemokines"/>
    <property type="match status" value="1"/>
</dbReference>
<protein>
    <recommendedName>
        <fullName evidence="9">C-C motif chemokine</fullName>
    </recommendedName>
</protein>
<dbReference type="InterPro" id="IPR036048">
    <property type="entry name" value="Interleukin_8-like_sf"/>
</dbReference>
<keyword evidence="5 9" id="KW-0964">Secreted</keyword>
<evidence type="ECO:0000256" key="7">
    <source>
        <dbReference type="ARBA" id="ARBA00023157"/>
    </source>
</evidence>
<name>A0ABM1K3M3_GEKJA</name>
<keyword evidence="8" id="KW-0395">Inflammatory response</keyword>
<evidence type="ECO:0000313" key="12">
    <source>
        <dbReference type="RefSeq" id="XP_015268310.1"/>
    </source>
</evidence>
<evidence type="ECO:0000259" key="10">
    <source>
        <dbReference type="SMART" id="SM00199"/>
    </source>
</evidence>
<dbReference type="GeneID" id="107111793"/>
<evidence type="ECO:0000313" key="11">
    <source>
        <dbReference type="Proteomes" id="UP000694871"/>
    </source>
</evidence>
<evidence type="ECO:0000256" key="8">
    <source>
        <dbReference type="ARBA" id="ARBA00023198"/>
    </source>
</evidence>
<dbReference type="InterPro" id="IPR001811">
    <property type="entry name" value="Chemokine_IL8-like_dom"/>
</dbReference>
<dbReference type="Proteomes" id="UP000694871">
    <property type="component" value="Unplaced"/>
</dbReference>
<dbReference type="RefSeq" id="XP_015268310.1">
    <property type="nucleotide sequence ID" value="XM_015412824.1"/>
</dbReference>
<keyword evidence="3 9" id="KW-0145">Chemotaxis</keyword>
<evidence type="ECO:0000256" key="2">
    <source>
        <dbReference type="ARBA" id="ARBA00010868"/>
    </source>
</evidence>
<proteinExistence type="inferred from homology"/>
<feature type="domain" description="Chemokine interleukin-8-like" evidence="10">
    <location>
        <begin position="29"/>
        <end position="88"/>
    </location>
</feature>
<accession>A0ABM1K3M3</accession>
<keyword evidence="11" id="KW-1185">Reference proteome</keyword>
<dbReference type="InterPro" id="IPR000827">
    <property type="entry name" value="Chemokine_CC_CS"/>
</dbReference>